<dbReference type="PANTHER" id="PTHR40457:SF1">
    <property type="entry name" value="PHOSPHOLIPASE A1"/>
    <property type="match status" value="1"/>
</dbReference>
<evidence type="ECO:0000256" key="14">
    <source>
        <dbReference type="ARBA" id="ARBA00022963"/>
    </source>
</evidence>
<evidence type="ECO:0000256" key="15">
    <source>
        <dbReference type="ARBA" id="ARBA00023098"/>
    </source>
</evidence>
<feature type="region of interest" description="Disordered" evidence="21">
    <location>
        <begin position="90"/>
        <end position="120"/>
    </location>
</feature>
<dbReference type="Proteomes" id="UP000308488">
    <property type="component" value="Unassembled WGS sequence"/>
</dbReference>
<dbReference type="InterPro" id="IPR036541">
    <property type="entry name" value="PLipase_A1_sf"/>
</dbReference>
<keyword evidence="15 20" id="KW-0443">Lipid metabolism</keyword>
<feature type="compositionally biased region" description="Acidic residues" evidence="21">
    <location>
        <begin position="91"/>
        <end position="100"/>
    </location>
</feature>
<dbReference type="InterPro" id="IPR003187">
    <property type="entry name" value="PLipase_A1"/>
</dbReference>
<dbReference type="EMBL" id="SZYH01000001">
    <property type="protein sequence ID" value="TKV69420.1"/>
    <property type="molecule type" value="Genomic_DNA"/>
</dbReference>
<feature type="binding site" description="in dimeric form" evidence="19">
    <location>
        <position position="267"/>
    </location>
    <ligand>
        <name>Ca(2+)</name>
        <dbReference type="ChEBI" id="CHEBI:29108"/>
        <label>1</label>
    </ligand>
</feature>
<feature type="active site" description="Nucleophile" evidence="18">
    <location>
        <position position="259"/>
    </location>
</feature>
<keyword evidence="8" id="KW-1134">Transmembrane beta strand</keyword>
<evidence type="ECO:0000256" key="20">
    <source>
        <dbReference type="RuleBase" id="RU366027"/>
    </source>
</evidence>
<evidence type="ECO:0000256" key="7">
    <source>
        <dbReference type="ARBA" id="ARBA00021726"/>
    </source>
</evidence>
<evidence type="ECO:0000256" key="12">
    <source>
        <dbReference type="ARBA" id="ARBA00022801"/>
    </source>
</evidence>
<gene>
    <name evidence="22" type="ORF">FDP08_15570</name>
</gene>
<evidence type="ECO:0000256" key="3">
    <source>
        <dbReference type="ARBA" id="ARBA00010525"/>
    </source>
</evidence>
<evidence type="ECO:0000256" key="6">
    <source>
        <dbReference type="ARBA" id="ARBA00013278"/>
    </source>
</evidence>
<comment type="subcellular location">
    <subcellularLocation>
        <location evidence="20">Cell outer membrane</location>
        <topology evidence="20">Multi-pass membrane protein</topology>
    </subcellularLocation>
    <text evidence="20">One of the very few enzymes located there.</text>
</comment>
<evidence type="ECO:0000313" key="23">
    <source>
        <dbReference type="Proteomes" id="UP000308488"/>
    </source>
</evidence>
<dbReference type="OrthoDB" id="188433at2"/>
<evidence type="ECO:0000256" key="4">
    <source>
        <dbReference type="ARBA" id="ARBA00011702"/>
    </source>
</evidence>
<keyword evidence="13 19" id="KW-0106">Calcium</keyword>
<feature type="chain" id="PRO_5021009149" description="Phospholipase A1" evidence="20">
    <location>
        <begin position="30"/>
        <end position="390"/>
    </location>
</feature>
<dbReference type="RefSeq" id="WP_137437033.1">
    <property type="nucleotide sequence ID" value="NZ_SZYH01000001.1"/>
</dbReference>
<dbReference type="EC" id="3.1.1.32" evidence="5 20"/>
<dbReference type="EC" id="3.1.1.4" evidence="6 20"/>
<dbReference type="GO" id="GO:0016042">
    <property type="term" value="P:lipid catabolic process"/>
    <property type="evidence" value="ECO:0007669"/>
    <property type="project" value="UniProtKB-KW"/>
</dbReference>
<dbReference type="Pfam" id="PF02253">
    <property type="entry name" value="PLA1"/>
    <property type="match status" value="1"/>
</dbReference>
<evidence type="ECO:0000256" key="21">
    <source>
        <dbReference type="SAM" id="MobiDB-lite"/>
    </source>
</evidence>
<sequence>MPIISRTGTIRRTLILLCVGLFVPGVVSAQDERDSNSDFEGVSPKECALIKNGIQRLACYDAINDPAAARNDASDQDLDTIEKSTQTLEYQEADSLETDDSSLGVAANAEQESTDEDTGVMSATLNRYMAAERALFSFSGSFIGHRPMYILPFSYMKNANREPTSPRLGSTGYDYGIDNKEAKYQISFKVPLMTGWLDGRTTLWFGYTQKSFWQVYNQDESAPFRETNHEPEIFLRYAADFDIGPGTLNGVTLGLNHESNGQSEPRSRSWNRIVGSAAYSYDRWLFILQPWYRLPEDGSEDDNPDIERYLGHANYLAIYKWTEDRTLSLKLMNNLRSEDNKTSVELGYSFPMGDTIKGFVHYYNGYGESLIDYNQRIQRIGIGIMLNDWL</sequence>
<comment type="catalytic activity">
    <reaction evidence="2 20">
        <text>a 1,2-diacyl-sn-glycero-3-phosphocholine + H2O = a 1-acyl-sn-glycero-3-phosphocholine + a fatty acid + H(+)</text>
        <dbReference type="Rhea" id="RHEA:15801"/>
        <dbReference type="ChEBI" id="CHEBI:15377"/>
        <dbReference type="ChEBI" id="CHEBI:15378"/>
        <dbReference type="ChEBI" id="CHEBI:28868"/>
        <dbReference type="ChEBI" id="CHEBI:57643"/>
        <dbReference type="ChEBI" id="CHEBI:58168"/>
        <dbReference type="EC" id="3.1.1.4"/>
    </reaction>
</comment>
<keyword evidence="10 19" id="KW-0479">Metal-binding</keyword>
<dbReference type="PRINTS" id="PR01486">
    <property type="entry name" value="PHPHLIPASEA1"/>
</dbReference>
<dbReference type="GO" id="GO:0004623">
    <property type="term" value="F:phospholipase A2 activity"/>
    <property type="evidence" value="ECO:0007669"/>
    <property type="project" value="UniProtKB-EC"/>
</dbReference>
<proteinExistence type="inferred from homology"/>
<reference evidence="22 23" key="1">
    <citation type="submission" date="2019-05" db="EMBL/GenBank/DDBJ databases">
        <title>Marinobacter panjinensis sp. nov., a moderately halophilic bacterium isolated from sea tidal flat environment.</title>
        <authorList>
            <person name="Yang W."/>
            <person name="An M."/>
            <person name="He W."/>
            <person name="Luo X."/>
            <person name="Zhu L."/>
            <person name="Chen G."/>
            <person name="Zhang Y."/>
            <person name="Wang Y."/>
        </authorList>
    </citation>
    <scope>NUCLEOTIDE SEQUENCE [LARGE SCALE GENOMIC DNA]</scope>
    <source>
        <strain evidence="22 23">PJ-16</strain>
    </source>
</reference>
<evidence type="ECO:0000256" key="9">
    <source>
        <dbReference type="ARBA" id="ARBA00022692"/>
    </source>
</evidence>
<keyword evidence="23" id="KW-1185">Reference proteome</keyword>
<comment type="function">
    <text evidence="20">Hydrolysis of phosphatidylcholine with phospholipase A2 (EC 3.1.1.4) and phospholipase A1 (EC 3.1.1.32) activities.</text>
</comment>
<comment type="catalytic activity">
    <reaction evidence="1 20">
        <text>a 1,2-diacyl-sn-glycero-3-phosphocholine + H2O = a 2-acyl-sn-glycero-3-phosphocholine + a fatty acid + H(+)</text>
        <dbReference type="Rhea" id="RHEA:18689"/>
        <dbReference type="ChEBI" id="CHEBI:15377"/>
        <dbReference type="ChEBI" id="CHEBI:15378"/>
        <dbReference type="ChEBI" id="CHEBI:28868"/>
        <dbReference type="ChEBI" id="CHEBI:57643"/>
        <dbReference type="ChEBI" id="CHEBI:57875"/>
        <dbReference type="EC" id="3.1.1.32"/>
    </reaction>
</comment>
<dbReference type="GO" id="GO:0046872">
    <property type="term" value="F:metal ion binding"/>
    <property type="evidence" value="ECO:0007669"/>
    <property type="project" value="UniProtKB-KW"/>
</dbReference>
<comment type="similarity">
    <text evidence="3 20">Belongs to the phospholipase A1 family.</text>
</comment>
<dbReference type="AlphaFoldDB" id="A0A4U6R6L0"/>
<protein>
    <recommendedName>
        <fullName evidence="7 20">Phospholipase A1</fullName>
        <ecNumber evidence="5 20">3.1.1.32</ecNumber>
        <ecNumber evidence="6 20">3.1.1.4</ecNumber>
    </recommendedName>
    <alternativeName>
        <fullName evidence="20">Phosphatidylcholine 1-acylhydrolase</fullName>
    </alternativeName>
</protein>
<feature type="binding site" description="in dimeric form" evidence="19">
    <location>
        <position position="302"/>
    </location>
    <ligand>
        <name>Ca(2+)</name>
        <dbReference type="ChEBI" id="CHEBI:29108"/>
        <label>1</label>
    </ligand>
</feature>
<keyword evidence="14 20" id="KW-0442">Lipid degradation</keyword>
<keyword evidence="12 20" id="KW-0378">Hydrolase</keyword>
<evidence type="ECO:0000256" key="17">
    <source>
        <dbReference type="ARBA" id="ARBA00023237"/>
    </source>
</evidence>
<comment type="caution">
    <text evidence="22">The sequence shown here is derived from an EMBL/GenBank/DDBJ whole genome shotgun (WGS) entry which is preliminary data.</text>
</comment>
<feature type="binding site" description="in dimeric form" evidence="19">
    <location>
        <position position="221"/>
    </location>
    <ligand>
        <name>Ca(2+)</name>
        <dbReference type="ChEBI" id="CHEBI:29108"/>
        <label>1</label>
    </ligand>
</feature>
<evidence type="ECO:0000256" key="18">
    <source>
        <dbReference type="PIRSR" id="PIRSR603187-1"/>
    </source>
</evidence>
<evidence type="ECO:0000256" key="5">
    <source>
        <dbReference type="ARBA" id="ARBA00013179"/>
    </source>
</evidence>
<comment type="subunit">
    <text evidence="4 20">Homodimer; dimerization is reversible, and the dimeric form is the active one.</text>
</comment>
<evidence type="ECO:0000313" key="22">
    <source>
        <dbReference type="EMBL" id="TKV69420.1"/>
    </source>
</evidence>
<comment type="cofactor">
    <cofactor evidence="20">
        <name>Ca(2+)</name>
        <dbReference type="ChEBI" id="CHEBI:29108"/>
    </cofactor>
    <text evidence="20">Binds 1 Ca(2+) ion per monomer. In the dimeric form the Ca(2+) is bound by different amino acids with binding of each Ca(2+) shared with ligands coming from each monomer. The Ca(2+) ion may have a role in catalysis.</text>
</comment>
<evidence type="ECO:0000256" key="16">
    <source>
        <dbReference type="ARBA" id="ARBA00023136"/>
    </source>
</evidence>
<keyword evidence="16" id="KW-0472">Membrane</keyword>
<keyword evidence="11 20" id="KW-0732">Signal</keyword>
<dbReference type="GO" id="GO:0008970">
    <property type="term" value="F:phospholipase A1 activity"/>
    <property type="evidence" value="ECO:0007669"/>
    <property type="project" value="UniProtKB-EC"/>
</dbReference>
<dbReference type="SUPFAM" id="SSF56931">
    <property type="entry name" value="Outer membrane phospholipase A (OMPLA)"/>
    <property type="match status" value="1"/>
</dbReference>
<dbReference type="GO" id="GO:0009279">
    <property type="term" value="C:cell outer membrane"/>
    <property type="evidence" value="ECO:0007669"/>
    <property type="project" value="UniProtKB-SubCell"/>
</dbReference>
<evidence type="ECO:0000256" key="8">
    <source>
        <dbReference type="ARBA" id="ARBA00022452"/>
    </source>
</evidence>
<keyword evidence="17 20" id="KW-0998">Cell outer membrane</keyword>
<evidence type="ECO:0000256" key="10">
    <source>
        <dbReference type="ARBA" id="ARBA00022723"/>
    </source>
</evidence>
<evidence type="ECO:0000256" key="2">
    <source>
        <dbReference type="ARBA" id="ARBA00001604"/>
    </source>
</evidence>
<dbReference type="CDD" id="cd00541">
    <property type="entry name" value="OMPLA"/>
    <property type="match status" value="1"/>
</dbReference>
<accession>A0A4U6R6L0</accession>
<keyword evidence="9" id="KW-0812">Transmembrane</keyword>
<organism evidence="22 23">
    <name type="scientific">Marinobacter panjinensis</name>
    <dbReference type="NCBI Taxonomy" id="2576384"/>
    <lineage>
        <taxon>Bacteria</taxon>
        <taxon>Pseudomonadati</taxon>
        <taxon>Pseudomonadota</taxon>
        <taxon>Gammaproteobacteria</taxon>
        <taxon>Pseudomonadales</taxon>
        <taxon>Marinobacteraceae</taxon>
        <taxon>Marinobacter</taxon>
    </lineage>
</organism>
<evidence type="ECO:0000256" key="11">
    <source>
        <dbReference type="ARBA" id="ARBA00022729"/>
    </source>
</evidence>
<feature type="active site" description="Proton acceptor" evidence="18">
    <location>
        <position position="257"/>
    </location>
</feature>
<evidence type="ECO:0000256" key="1">
    <source>
        <dbReference type="ARBA" id="ARBA00000111"/>
    </source>
</evidence>
<name>A0A4U6R6L0_9GAMM</name>
<evidence type="ECO:0000256" key="19">
    <source>
        <dbReference type="PIRSR" id="PIRSR603187-2"/>
    </source>
</evidence>
<evidence type="ECO:0000256" key="13">
    <source>
        <dbReference type="ARBA" id="ARBA00022837"/>
    </source>
</evidence>
<dbReference type="PANTHER" id="PTHR40457">
    <property type="entry name" value="PHOSPHOLIPASE A1"/>
    <property type="match status" value="1"/>
</dbReference>
<dbReference type="Gene3D" id="2.40.230.10">
    <property type="entry name" value="Phospholipase A1"/>
    <property type="match status" value="1"/>
</dbReference>
<feature type="signal peptide" evidence="20">
    <location>
        <begin position="1"/>
        <end position="29"/>
    </location>
</feature>